<accession>A0A8T1V8V4</accession>
<evidence type="ECO:0000313" key="1">
    <source>
        <dbReference type="EMBL" id="KAG7376509.1"/>
    </source>
</evidence>
<evidence type="ECO:0008006" key="3">
    <source>
        <dbReference type="Google" id="ProtNLM"/>
    </source>
</evidence>
<sequence length="197" mass="22636">MNYIRFPVNLTFRTNCPFERPMRDIKAVKAIHPNWKALTETPSGEQGANYGILTGQCTGITVVDIAYGANTSFLDYMHHAYQVKTPYGGTHYYFKYVPELVTRYDAYPGISVVNDSGCVFRGYNYVERDPATPIGTIPDSLLNKLLARQQMFPRHSIDMTYYELLNVCSTEWFQDQAREARRGRHQENERSLGYVGH</sequence>
<gene>
    <name evidence="1" type="ORF">PHYPSEUDO_013291</name>
</gene>
<dbReference type="EMBL" id="JAGDFM010000680">
    <property type="protein sequence ID" value="KAG7376509.1"/>
    <property type="molecule type" value="Genomic_DNA"/>
</dbReference>
<comment type="caution">
    <text evidence="1">The sequence shown here is derived from an EMBL/GenBank/DDBJ whole genome shotgun (WGS) entry which is preliminary data.</text>
</comment>
<proteinExistence type="predicted"/>
<dbReference type="Proteomes" id="UP000694044">
    <property type="component" value="Unassembled WGS sequence"/>
</dbReference>
<name>A0A8T1V8V4_9STRA</name>
<keyword evidence="2" id="KW-1185">Reference proteome</keyword>
<reference evidence="1" key="1">
    <citation type="submission" date="2021-02" db="EMBL/GenBank/DDBJ databases">
        <authorList>
            <person name="Palmer J.M."/>
        </authorList>
    </citation>
    <scope>NUCLEOTIDE SEQUENCE</scope>
    <source>
        <strain evidence="1">SCRP734</strain>
    </source>
</reference>
<evidence type="ECO:0000313" key="2">
    <source>
        <dbReference type="Proteomes" id="UP000694044"/>
    </source>
</evidence>
<dbReference type="OrthoDB" id="10682180at2759"/>
<protein>
    <recommendedName>
        <fullName evidence="3">DNA primase/polymerase bifunctional N-terminal domain-containing protein</fullName>
    </recommendedName>
</protein>
<dbReference type="AlphaFoldDB" id="A0A8T1V8V4"/>
<organism evidence="1 2">
    <name type="scientific">Phytophthora pseudosyringae</name>
    <dbReference type="NCBI Taxonomy" id="221518"/>
    <lineage>
        <taxon>Eukaryota</taxon>
        <taxon>Sar</taxon>
        <taxon>Stramenopiles</taxon>
        <taxon>Oomycota</taxon>
        <taxon>Peronosporomycetes</taxon>
        <taxon>Peronosporales</taxon>
        <taxon>Peronosporaceae</taxon>
        <taxon>Phytophthora</taxon>
    </lineage>
</organism>